<dbReference type="EMBL" id="UINC01126676">
    <property type="protein sequence ID" value="SVD05304.1"/>
    <property type="molecule type" value="Genomic_DNA"/>
</dbReference>
<gene>
    <name evidence="1" type="ORF">METZ01_LOCUS358158</name>
</gene>
<dbReference type="AlphaFoldDB" id="A0A382S5V7"/>
<name>A0A382S5V7_9ZZZZ</name>
<evidence type="ECO:0000313" key="1">
    <source>
        <dbReference type="EMBL" id="SVD05304.1"/>
    </source>
</evidence>
<proteinExistence type="predicted"/>
<organism evidence="1">
    <name type="scientific">marine metagenome</name>
    <dbReference type="NCBI Taxonomy" id="408172"/>
    <lineage>
        <taxon>unclassified sequences</taxon>
        <taxon>metagenomes</taxon>
        <taxon>ecological metagenomes</taxon>
    </lineage>
</organism>
<sequence length="254" mass="29342">MNRYFHRSFLCIILLTLICCGGNKSKPDPDEFSTNTETMVQDTSHVQPEVRFYELEESIEDIQRQIVLLKIRVSEYENESSETNYTERLKELIDERYPAQKITLKNESVIEGTIEEDRVEDIIVKTKVGSLTIEKKEIDYIEDLVLPEPHIVFIGHGQEQVFDSYHLFMGKVINQGSLRGDFVRVIYQLWGEDTQIISSDSAFVAGTQVMYKSGIITDTALEPNQSAHFSVQVPINIEIPISYVTREIHWLLYD</sequence>
<protein>
    <submittedName>
        <fullName evidence="1">Uncharacterized protein</fullName>
    </submittedName>
</protein>
<accession>A0A382S5V7</accession>
<reference evidence="1" key="1">
    <citation type="submission" date="2018-05" db="EMBL/GenBank/DDBJ databases">
        <authorList>
            <person name="Lanie J.A."/>
            <person name="Ng W.-L."/>
            <person name="Kazmierczak K.M."/>
            <person name="Andrzejewski T.M."/>
            <person name="Davidsen T.M."/>
            <person name="Wayne K.J."/>
            <person name="Tettelin H."/>
            <person name="Glass J.I."/>
            <person name="Rusch D."/>
            <person name="Podicherti R."/>
            <person name="Tsui H.-C.T."/>
            <person name="Winkler M.E."/>
        </authorList>
    </citation>
    <scope>NUCLEOTIDE SEQUENCE</scope>
</reference>